<dbReference type="RefSeq" id="WP_345579525.1">
    <property type="nucleotide sequence ID" value="NZ_BAABLV010000013.1"/>
</dbReference>
<evidence type="ECO:0000259" key="2">
    <source>
        <dbReference type="Pfam" id="PF20254"/>
    </source>
</evidence>
<feature type="domain" description="N,N-dimethylformamidase beta subunit-like C-terminal" evidence="2">
    <location>
        <begin position="69"/>
        <end position="424"/>
    </location>
</feature>
<comment type="caution">
    <text evidence="3">The sequence shown here is derived from an EMBL/GenBank/DDBJ whole genome shotgun (WGS) entry which is preliminary data.</text>
</comment>
<name>A0ABP9F4N9_9ACTN</name>
<dbReference type="Pfam" id="PF20254">
    <property type="entry name" value="DMFA2_C"/>
    <property type="match status" value="1"/>
</dbReference>
<keyword evidence="1" id="KW-0732">Signal</keyword>
<evidence type="ECO:0000313" key="3">
    <source>
        <dbReference type="EMBL" id="GAA4893748.1"/>
    </source>
</evidence>
<dbReference type="InterPro" id="IPR046540">
    <property type="entry name" value="DMFA2_C"/>
</dbReference>
<accession>A0ABP9F4N9</accession>
<gene>
    <name evidence="3" type="ORF">GCM10025789_08700</name>
</gene>
<protein>
    <recommendedName>
        <fullName evidence="2">N,N-dimethylformamidase beta subunit-like C-terminal domain-containing protein</fullName>
    </recommendedName>
</protein>
<evidence type="ECO:0000313" key="4">
    <source>
        <dbReference type="Proteomes" id="UP001501521"/>
    </source>
</evidence>
<sequence>MRIRALLVAIVVALTSVWVPSQEAAAAPTWQLSRGAADWLELSGYAVGESILPGQELQLKVHGTGATVTVEVFRMGHYDGAGGLLVATAAAQPLVRQPACATVDKTVDCSNWGVTHRFDTTGWQPGAYLAKLTDDQNRQRYAAAFLRSPSHSGAVTVMLATSTHAAYNSIGGYSLYVGLPDGSALNRAYTVSMHRPNRGNGADKFYRYELGLVQYLESLGVPISYTTNSELHRGADSFRGSRALVMLGHDEYWSVEMRRNAEVLRDRGTNLLFLGSNAAYYRTRFNADFTRVTSYKLSHLDPVQDRTTTGTFRSEPYPNPEARLIGSQYDCDGANPQTDLVVVNPSFWAFKGTGATVGSRYPQLIGHEVDKAGPDSPQGVHIAAHSSFNCTTRTGTSDLTYYVAPSKAGVFNLGTMGFAFALSPGIRYEERSVAFVKQVLKNVVTEAAKAPLGNLHTERGNYLEVYPDLTPKPVDIYITPGEHLVNGRRWRTTCEPYSRTERCRTEIWATTVAQVGGTFVQSNGWAFNNLTYKASPRALWRGNPLGATGSWTAADGRKWRTECDTAATGRNGCRSYIESDAIALVTRADGTKAYQWVRDWRFNNMVRFGGS</sequence>
<feature type="chain" id="PRO_5046729645" description="N,N-dimethylformamidase beta subunit-like C-terminal domain-containing protein" evidence="1">
    <location>
        <begin position="25"/>
        <end position="611"/>
    </location>
</feature>
<feature type="signal peptide" evidence="1">
    <location>
        <begin position="1"/>
        <end position="24"/>
    </location>
</feature>
<proteinExistence type="predicted"/>
<evidence type="ECO:0000256" key="1">
    <source>
        <dbReference type="SAM" id="SignalP"/>
    </source>
</evidence>
<reference evidence="4" key="1">
    <citation type="journal article" date="2019" name="Int. J. Syst. Evol. Microbiol.">
        <title>The Global Catalogue of Microorganisms (GCM) 10K type strain sequencing project: providing services to taxonomists for standard genome sequencing and annotation.</title>
        <authorList>
            <consortium name="The Broad Institute Genomics Platform"/>
            <consortium name="The Broad Institute Genome Sequencing Center for Infectious Disease"/>
            <person name="Wu L."/>
            <person name="Ma J."/>
        </authorList>
    </citation>
    <scope>NUCLEOTIDE SEQUENCE [LARGE SCALE GENOMIC DNA]</scope>
    <source>
        <strain evidence="4">JCM 19125</strain>
    </source>
</reference>
<dbReference type="Proteomes" id="UP001501521">
    <property type="component" value="Unassembled WGS sequence"/>
</dbReference>
<organism evidence="3 4">
    <name type="scientific">Tessaracoccus lubricantis</name>
    <dbReference type="NCBI Taxonomy" id="545543"/>
    <lineage>
        <taxon>Bacteria</taxon>
        <taxon>Bacillati</taxon>
        <taxon>Actinomycetota</taxon>
        <taxon>Actinomycetes</taxon>
        <taxon>Propionibacteriales</taxon>
        <taxon>Propionibacteriaceae</taxon>
        <taxon>Tessaracoccus</taxon>
    </lineage>
</organism>
<keyword evidence="4" id="KW-1185">Reference proteome</keyword>
<dbReference type="EMBL" id="BAABLV010000013">
    <property type="protein sequence ID" value="GAA4893748.1"/>
    <property type="molecule type" value="Genomic_DNA"/>
</dbReference>